<feature type="domain" description="Water stress and hypersensitive response" evidence="1">
    <location>
        <begin position="40"/>
        <end position="157"/>
    </location>
</feature>
<dbReference type="Proteomes" id="UP000297890">
    <property type="component" value="Unassembled WGS sequence"/>
</dbReference>
<organism evidence="2 3">
    <name type="scientific">Candidatus Macondimonas diazotrophica</name>
    <dbReference type="NCBI Taxonomy" id="2305248"/>
    <lineage>
        <taxon>Bacteria</taxon>
        <taxon>Pseudomonadati</taxon>
        <taxon>Pseudomonadota</taxon>
        <taxon>Gammaproteobacteria</taxon>
        <taxon>Chromatiales</taxon>
        <taxon>Ectothiorhodospiraceae</taxon>
        <taxon>Candidatus Macondimonas</taxon>
    </lineage>
</organism>
<evidence type="ECO:0000259" key="1">
    <source>
        <dbReference type="SMART" id="SM00769"/>
    </source>
</evidence>
<proteinExistence type="predicted"/>
<dbReference type="GO" id="GO:0009269">
    <property type="term" value="P:response to desiccation"/>
    <property type="evidence" value="ECO:0007669"/>
    <property type="project" value="InterPro"/>
</dbReference>
<dbReference type="RefSeq" id="WP_135280543.1">
    <property type="nucleotide sequence ID" value="NZ_SRIO01000001.1"/>
</dbReference>
<dbReference type="InterPro" id="IPR004864">
    <property type="entry name" value="LEA_2"/>
</dbReference>
<dbReference type="Pfam" id="PF03168">
    <property type="entry name" value="LEA_2"/>
    <property type="match status" value="1"/>
</dbReference>
<evidence type="ECO:0000313" key="3">
    <source>
        <dbReference type="Proteomes" id="UP000297890"/>
    </source>
</evidence>
<gene>
    <name evidence="2" type="ORF">E4680_01195</name>
</gene>
<sequence>MDLDHADPSSSQPPVRPRLRDRLRDRGIGLVRRFIKTPDISITDLKLRQMSLMEQRGALSIRLHNPNRIALGVRAFRYRVEMSGQRFAKGQAEEPFRIPARDATTFDVDVRLSMLKLAGSLVSALLAPRPTLQYRITGEIELALPWLPPIPFSHTGQVDLERLGERR</sequence>
<keyword evidence="3" id="KW-1185">Reference proteome</keyword>
<dbReference type="SUPFAM" id="SSF117070">
    <property type="entry name" value="LEA14-like"/>
    <property type="match status" value="1"/>
</dbReference>
<comment type="caution">
    <text evidence="2">The sequence shown here is derived from an EMBL/GenBank/DDBJ whole genome shotgun (WGS) entry which is preliminary data.</text>
</comment>
<dbReference type="EMBL" id="SRIO01000001">
    <property type="protein sequence ID" value="TFZ84183.1"/>
    <property type="molecule type" value="Genomic_DNA"/>
</dbReference>
<reference evidence="2 3" key="1">
    <citation type="journal article" date="2019" name="ISME J.">
        <title>Candidatus Macondimonas diazotrophica, a novel gammaproteobacterial genus dominating crude-oil-contaminated coastal sediments.</title>
        <authorList>
            <person name="Karthikeyan S."/>
            <person name="Konstantinidis K."/>
        </authorList>
    </citation>
    <scope>NUCLEOTIDE SEQUENCE [LARGE SCALE GENOMIC DNA]</scope>
    <source>
        <strain evidence="2 3">KTK01</strain>
    </source>
</reference>
<dbReference type="Gene3D" id="2.60.40.1820">
    <property type="match status" value="1"/>
</dbReference>
<name>A0A4Z0FE41_9GAMM</name>
<accession>A0A4Z0FE41</accession>
<dbReference type="OrthoDB" id="369213at2"/>
<evidence type="ECO:0000313" key="2">
    <source>
        <dbReference type="EMBL" id="TFZ84183.1"/>
    </source>
</evidence>
<dbReference type="InterPro" id="IPR013990">
    <property type="entry name" value="WHy-dom"/>
</dbReference>
<dbReference type="SMART" id="SM00769">
    <property type="entry name" value="WHy"/>
    <property type="match status" value="1"/>
</dbReference>
<protein>
    <recommendedName>
        <fullName evidence="1">Water stress and hypersensitive response domain-containing protein</fullName>
    </recommendedName>
</protein>
<dbReference type="AlphaFoldDB" id="A0A4Z0FE41"/>